<accession>A0A6I3XG38</accession>
<sequence length="221" mass="22664">MKFRMSVTAAAATLLLGTAVPASAQLGGLSLPGLSKSSSGAKVDVDAYLKNALTAEVLLRNSLEQLVASLGSKEDIARIEALKQQAAGITDSKEKEAKTQEITKSLAAAASTVDFEKAANEKVKAMDAQQKKTLGAASFNFVLAMLKDKELVGQSQSVIDGIGSNPANLGKLGAVKDTAASLKNQLELGSALAVKVPKLFATVGVKNPPTKASDAPVSVAD</sequence>
<protein>
    <recommendedName>
        <fullName evidence="4">DUF4142 domain-containing protein</fullName>
    </recommendedName>
</protein>
<evidence type="ECO:0000313" key="2">
    <source>
        <dbReference type="EMBL" id="MUI14496.1"/>
    </source>
</evidence>
<reference evidence="2 3" key="1">
    <citation type="submission" date="2019-11" db="EMBL/GenBank/DDBJ databases">
        <title>Draft Genome Sequences of Six Type Strains of the Genus Massilia.</title>
        <authorList>
            <person name="Miess H."/>
            <person name="Frediansyah A."/>
            <person name="Goeker M."/>
            <person name="Gross H."/>
        </authorList>
    </citation>
    <scope>NUCLEOTIDE SEQUENCE [LARGE SCALE GENOMIC DNA]</scope>
    <source>
        <strain evidence="2 3">DSM 17513</strain>
    </source>
</reference>
<evidence type="ECO:0008006" key="4">
    <source>
        <dbReference type="Google" id="ProtNLM"/>
    </source>
</evidence>
<evidence type="ECO:0000313" key="3">
    <source>
        <dbReference type="Proteomes" id="UP000431684"/>
    </source>
</evidence>
<keyword evidence="3" id="KW-1185">Reference proteome</keyword>
<evidence type="ECO:0000256" key="1">
    <source>
        <dbReference type="SAM" id="SignalP"/>
    </source>
</evidence>
<dbReference type="Proteomes" id="UP000431684">
    <property type="component" value="Unassembled WGS sequence"/>
</dbReference>
<name>A0A6I3XG38_9BURK</name>
<organism evidence="2 3">
    <name type="scientific">Pseudoduganella dura</name>
    <dbReference type="NCBI Taxonomy" id="321982"/>
    <lineage>
        <taxon>Bacteria</taxon>
        <taxon>Pseudomonadati</taxon>
        <taxon>Pseudomonadota</taxon>
        <taxon>Betaproteobacteria</taxon>
        <taxon>Burkholderiales</taxon>
        <taxon>Oxalobacteraceae</taxon>
        <taxon>Telluria group</taxon>
        <taxon>Pseudoduganella</taxon>
    </lineage>
</organism>
<proteinExistence type="predicted"/>
<gene>
    <name evidence="2" type="ORF">GJV26_18830</name>
</gene>
<feature type="signal peptide" evidence="1">
    <location>
        <begin position="1"/>
        <end position="24"/>
    </location>
</feature>
<comment type="caution">
    <text evidence="2">The sequence shown here is derived from an EMBL/GenBank/DDBJ whole genome shotgun (WGS) entry which is preliminary data.</text>
</comment>
<dbReference type="EMBL" id="WNWM01000002">
    <property type="protein sequence ID" value="MUI14496.1"/>
    <property type="molecule type" value="Genomic_DNA"/>
</dbReference>
<keyword evidence="1" id="KW-0732">Signal</keyword>
<feature type="chain" id="PRO_5026292471" description="DUF4142 domain-containing protein" evidence="1">
    <location>
        <begin position="25"/>
        <end position="221"/>
    </location>
</feature>
<dbReference type="AlphaFoldDB" id="A0A6I3XG38"/>